<dbReference type="CDD" id="cd19481">
    <property type="entry name" value="RecA-like_protease"/>
    <property type="match status" value="2"/>
</dbReference>
<sequence>MTNLKASEISEATADAPPIGAYRDDLEYLQDELGWLEMRCRRLITQRQIDNQCSDSPGHGWSRQEEEPLNLLEARLKMQTKSEKRRRTYVNRRLKATRAGDFKLAIDTLVELYDLSDFERTILLLASAIAFSRSFEDLYDELQNSRFGLTVEVIFNFCELPFAERITRRRVFSKAQPLVKNDLVSVDLSSRFNAPEDLLSARVQLSNRTFGYLVGDNDFMDEFMEFSSVEEPRSCFDQVVLNAEDKRRIMSVIERHDEYLKYRREWGFDEVIQYGKGALMLFYGKPGTGKTMMAHAVAEKMGKRVLNVDIPTFIENHDAGRFLPSLFREARMQDAVLFFDECEVIFGDRRRGNALMTMLLTEIERFEGVAILATNLRQHLDEALDRRILVKVQFAQPDRLARREIWKKHLPDSAPLADDVDIDLLADRFEMTGGYIKNAVLTAVADAVHQCGEDSAPLITMETLERCARAQLTPPPEEDSTLVNPSVRLADIILPAPLKAQVEELIDAARHRRTVLERWGIGHNMTYGKGVSALFHGTPGTGKTMCAEAIASELNRPLRVASVAGLKSKWVGETERNLSRLFDDARAHNAVLFLDEADSLLMARGEARASRHDDSVVNVLLTAIERHDGVVLLATNRPGQLDEALDRRLTYTLDFPFPAAGERAQIWKTLLTEGVPTDGAIDFDGLAERHRLSGGLIKNAVFKAAFRAARADQPVTTELLDQAALDENPAEVEKSIGFGR</sequence>
<dbReference type="SUPFAM" id="SSF52540">
    <property type="entry name" value="P-loop containing nucleoside triphosphate hydrolases"/>
    <property type="match status" value="2"/>
</dbReference>
<reference evidence="1 2" key="1">
    <citation type="submission" date="2018-06" db="EMBL/GenBank/DDBJ databases">
        <title>Lujinxingia sediminis gen. nov. sp. nov., a new facultative anaerobic member of the class Deltaproteobacteria, and proposal of Lujinxingaceae fam. nov.</title>
        <authorList>
            <person name="Guo L.-Y."/>
            <person name="Li C.-M."/>
            <person name="Wang S."/>
            <person name="Du Z.-J."/>
        </authorList>
    </citation>
    <scope>NUCLEOTIDE SEQUENCE [LARGE SCALE GENOMIC DNA]</scope>
    <source>
        <strain evidence="1 2">FA350</strain>
    </source>
</reference>
<dbReference type="AlphaFoldDB" id="A0A2Z4FPY5"/>
<keyword evidence="2" id="KW-1185">Reference proteome</keyword>
<accession>A0A2Z4FPY5</accession>
<dbReference type="InterPro" id="IPR003593">
    <property type="entry name" value="AAA+_ATPase"/>
</dbReference>
<dbReference type="OrthoDB" id="9802352at2"/>
<dbReference type="Gene3D" id="3.40.50.300">
    <property type="entry name" value="P-loop containing nucleotide triphosphate hydrolases"/>
    <property type="match status" value="2"/>
</dbReference>
<dbReference type="RefSeq" id="WP_111336962.1">
    <property type="nucleotide sequence ID" value="NZ_CP030032.1"/>
</dbReference>
<dbReference type="Gene3D" id="1.10.8.60">
    <property type="match status" value="1"/>
</dbReference>
<dbReference type="InterPro" id="IPR027417">
    <property type="entry name" value="P-loop_NTPase"/>
</dbReference>
<dbReference type="SMART" id="SM00382">
    <property type="entry name" value="AAA"/>
    <property type="match status" value="2"/>
</dbReference>
<evidence type="ECO:0000313" key="1">
    <source>
        <dbReference type="EMBL" id="AWV91059.1"/>
    </source>
</evidence>
<dbReference type="InterPro" id="IPR054472">
    <property type="entry name" value="WHD"/>
</dbReference>
<dbReference type="Pfam" id="PF00004">
    <property type="entry name" value="AAA"/>
    <property type="match status" value="2"/>
</dbReference>
<dbReference type="PANTHER" id="PTHR46411">
    <property type="entry name" value="FAMILY ATPASE, PUTATIVE-RELATED"/>
    <property type="match status" value="1"/>
</dbReference>
<organism evidence="1 2">
    <name type="scientific">Bradymonas sediminis</name>
    <dbReference type="NCBI Taxonomy" id="1548548"/>
    <lineage>
        <taxon>Bacteria</taxon>
        <taxon>Deltaproteobacteria</taxon>
        <taxon>Bradymonadales</taxon>
        <taxon>Bradymonadaceae</taxon>
        <taxon>Bradymonas</taxon>
    </lineage>
</organism>
<dbReference type="GO" id="GO:0005524">
    <property type="term" value="F:ATP binding"/>
    <property type="evidence" value="ECO:0007669"/>
    <property type="project" value="InterPro"/>
</dbReference>
<proteinExistence type="predicted"/>
<name>A0A2Z4FPY5_9DELT</name>
<dbReference type="Pfam" id="PF22977">
    <property type="entry name" value="WHD"/>
    <property type="match status" value="1"/>
</dbReference>
<dbReference type="EMBL" id="CP030032">
    <property type="protein sequence ID" value="AWV91059.1"/>
    <property type="molecule type" value="Genomic_DNA"/>
</dbReference>
<protein>
    <submittedName>
        <fullName evidence="1">Uncharacterized protein</fullName>
    </submittedName>
</protein>
<dbReference type="GO" id="GO:0016887">
    <property type="term" value="F:ATP hydrolysis activity"/>
    <property type="evidence" value="ECO:0007669"/>
    <property type="project" value="InterPro"/>
</dbReference>
<dbReference type="PANTHER" id="PTHR46411:SF3">
    <property type="entry name" value="AAA+ ATPASE DOMAIN-CONTAINING PROTEIN"/>
    <property type="match status" value="1"/>
</dbReference>
<dbReference type="Proteomes" id="UP000249799">
    <property type="component" value="Chromosome"/>
</dbReference>
<gene>
    <name evidence="1" type="ORF">DN745_17670</name>
</gene>
<evidence type="ECO:0000313" key="2">
    <source>
        <dbReference type="Proteomes" id="UP000249799"/>
    </source>
</evidence>
<dbReference type="InterPro" id="IPR003959">
    <property type="entry name" value="ATPase_AAA_core"/>
</dbReference>
<dbReference type="KEGG" id="bsed:DN745_17670"/>